<proteinExistence type="predicted"/>
<keyword evidence="1" id="KW-0472">Membrane</keyword>
<reference evidence="2 3" key="1">
    <citation type="submission" date="2021-06" db="EMBL/GenBank/DDBJ databases">
        <authorList>
            <person name="Sun Q."/>
            <person name="Li D."/>
        </authorList>
    </citation>
    <scope>NUCLEOTIDE SEQUENCE [LARGE SCALE GENOMIC DNA]</scope>
    <source>
        <strain evidence="2 3">MSJ-1</strain>
    </source>
</reference>
<dbReference type="EMBL" id="JAHLQO010000003">
    <property type="protein sequence ID" value="MBU5669186.1"/>
    <property type="molecule type" value="Genomic_DNA"/>
</dbReference>
<dbReference type="RefSeq" id="WP_216549032.1">
    <property type="nucleotide sequence ID" value="NZ_JAHLQO010000003.1"/>
</dbReference>
<gene>
    <name evidence="2" type="ORF">KQI68_04935</name>
</gene>
<accession>A0ABS6FG81</accession>
<evidence type="ECO:0000256" key="1">
    <source>
        <dbReference type="SAM" id="Phobius"/>
    </source>
</evidence>
<keyword evidence="1" id="KW-0812">Transmembrane</keyword>
<keyword evidence="1" id="KW-1133">Transmembrane helix</keyword>
<dbReference type="Proteomes" id="UP000783742">
    <property type="component" value="Unassembled WGS sequence"/>
</dbReference>
<keyword evidence="3" id="KW-1185">Reference proteome</keyword>
<organism evidence="2 3">
    <name type="scientific">Peptoniphilus ovalis</name>
    <dbReference type="NCBI Taxonomy" id="2841503"/>
    <lineage>
        <taxon>Bacteria</taxon>
        <taxon>Bacillati</taxon>
        <taxon>Bacillota</taxon>
        <taxon>Tissierellia</taxon>
        <taxon>Tissierellales</taxon>
        <taxon>Peptoniphilaceae</taxon>
        <taxon>Peptoniphilus</taxon>
    </lineage>
</organism>
<name>A0ABS6FG81_9FIRM</name>
<evidence type="ECO:0000313" key="3">
    <source>
        <dbReference type="Proteomes" id="UP000783742"/>
    </source>
</evidence>
<comment type="caution">
    <text evidence="2">The sequence shown here is derived from an EMBL/GenBank/DDBJ whole genome shotgun (WGS) entry which is preliminary data.</text>
</comment>
<protein>
    <submittedName>
        <fullName evidence="2">Uncharacterized protein</fullName>
    </submittedName>
</protein>
<evidence type="ECO:0000313" key="2">
    <source>
        <dbReference type="EMBL" id="MBU5669186.1"/>
    </source>
</evidence>
<sequence length="313" mass="36462">MKNRGYIYIITLMIISLLAIFFYFIYSFVENSTYLNFNRVEKINSKYAAESVLNMAVSDKDFKKKLEEIVFNNKYTINLKTNINLQDTDIKKLNIVNKSSGKKDLVEIDTNIKFKNSLAAAKIRANIINKIYKEEDGILNSSKLESEELIEVKEGFNKHNFQSSNKEFIELDGDFIIDYIAGTRAILEEVEEYDEELDEFVKREVEVRKFENKDIIYQKSGTLELRNRAKISFLIINDKVVFNDNKLFGIIVINEGAEISNNCMLEGYLIDLYDKNSSINVNYDYLMVKSFGDVLPEYVKFQPISLNHYDLEN</sequence>
<feature type="transmembrane region" description="Helical" evidence="1">
    <location>
        <begin position="6"/>
        <end position="29"/>
    </location>
</feature>